<feature type="transmembrane region" description="Helical" evidence="13">
    <location>
        <begin position="124"/>
        <end position="148"/>
    </location>
</feature>
<keyword evidence="4" id="KW-1003">Cell membrane</keyword>
<dbReference type="KEGG" id="ppai:E1956_39375"/>
<evidence type="ECO:0000256" key="1">
    <source>
        <dbReference type="ARBA" id="ARBA00001970"/>
    </source>
</evidence>
<dbReference type="SUPFAM" id="SSF81342">
    <property type="entry name" value="Transmembrane di-heme cytochromes"/>
    <property type="match status" value="1"/>
</dbReference>
<name>A0A4P7D7W5_9BURK</name>
<evidence type="ECO:0000256" key="10">
    <source>
        <dbReference type="ARBA" id="ARBA00023004"/>
    </source>
</evidence>
<dbReference type="GO" id="GO:0022904">
    <property type="term" value="P:respiratory electron transport chain"/>
    <property type="evidence" value="ECO:0007669"/>
    <property type="project" value="InterPro"/>
</dbReference>
<evidence type="ECO:0000256" key="4">
    <source>
        <dbReference type="ARBA" id="ARBA00022475"/>
    </source>
</evidence>
<feature type="domain" description="Cytochrome b561 bacterial/Ni-hydrogenase" evidence="14">
    <location>
        <begin position="46"/>
        <end position="211"/>
    </location>
</feature>
<dbReference type="OrthoDB" id="1247465at2"/>
<evidence type="ECO:0000256" key="8">
    <source>
        <dbReference type="ARBA" id="ARBA00022982"/>
    </source>
</evidence>
<keyword evidence="8" id="KW-0249">Electron transport</keyword>
<keyword evidence="3" id="KW-0813">Transport</keyword>
<reference evidence="15 16" key="1">
    <citation type="submission" date="2019-03" db="EMBL/GenBank/DDBJ databases">
        <title>Paraburkholderia sp. 7MH5, isolated from subtropical forest soil.</title>
        <authorList>
            <person name="Gao Z.-H."/>
            <person name="Qiu L.-H."/>
        </authorList>
    </citation>
    <scope>NUCLEOTIDE SEQUENCE [LARGE SCALE GENOMIC DNA]</scope>
    <source>
        <strain evidence="15 16">7MH5</strain>
    </source>
</reference>
<dbReference type="InterPro" id="IPR016174">
    <property type="entry name" value="Di-haem_cyt_TM"/>
</dbReference>
<evidence type="ECO:0000313" key="15">
    <source>
        <dbReference type="EMBL" id="QBR03220.1"/>
    </source>
</evidence>
<evidence type="ECO:0000259" key="14">
    <source>
        <dbReference type="Pfam" id="PF01292"/>
    </source>
</evidence>
<dbReference type="EMBL" id="CP038151">
    <property type="protein sequence ID" value="QBR03220.1"/>
    <property type="molecule type" value="Genomic_DNA"/>
</dbReference>
<feature type="transmembrane region" description="Helical" evidence="13">
    <location>
        <begin position="50"/>
        <end position="71"/>
    </location>
</feature>
<keyword evidence="7" id="KW-0479">Metal-binding</keyword>
<comment type="cofactor">
    <cofactor evidence="1">
        <name>heme b</name>
        <dbReference type="ChEBI" id="CHEBI:60344"/>
    </cofactor>
</comment>
<dbReference type="PANTHER" id="PTHR30529:SF1">
    <property type="entry name" value="CYTOCHROME B561 HOMOLOG 2"/>
    <property type="match status" value="1"/>
</dbReference>
<comment type="subcellular location">
    <subcellularLocation>
        <location evidence="2">Cell membrane</location>
        <topology evidence="2">Multi-pass membrane protein</topology>
    </subcellularLocation>
</comment>
<evidence type="ECO:0000256" key="12">
    <source>
        <dbReference type="ARBA" id="ARBA00037975"/>
    </source>
</evidence>
<dbReference type="PANTHER" id="PTHR30529">
    <property type="entry name" value="CYTOCHROME B561"/>
    <property type="match status" value="1"/>
</dbReference>
<evidence type="ECO:0000256" key="7">
    <source>
        <dbReference type="ARBA" id="ARBA00022723"/>
    </source>
</evidence>
<dbReference type="GO" id="GO:0005886">
    <property type="term" value="C:plasma membrane"/>
    <property type="evidence" value="ECO:0007669"/>
    <property type="project" value="UniProtKB-SubCell"/>
</dbReference>
<dbReference type="InterPro" id="IPR052168">
    <property type="entry name" value="Cytochrome_b561_oxidase"/>
</dbReference>
<dbReference type="GO" id="GO:0009055">
    <property type="term" value="F:electron transfer activity"/>
    <property type="evidence" value="ECO:0007669"/>
    <property type="project" value="InterPro"/>
</dbReference>
<accession>A0A4P7D7W5</accession>
<keyword evidence="10" id="KW-0408">Iron</keyword>
<keyword evidence="6 13" id="KW-0812">Transmembrane</keyword>
<gene>
    <name evidence="15" type="ORF">E1956_39375</name>
</gene>
<evidence type="ECO:0000256" key="2">
    <source>
        <dbReference type="ARBA" id="ARBA00004651"/>
    </source>
</evidence>
<proteinExistence type="inferred from homology"/>
<evidence type="ECO:0000256" key="9">
    <source>
        <dbReference type="ARBA" id="ARBA00022989"/>
    </source>
</evidence>
<comment type="similarity">
    <text evidence="12">Belongs to the cytochrome b561 family.</text>
</comment>
<keyword evidence="9 13" id="KW-1133">Transmembrane helix</keyword>
<dbReference type="InterPro" id="IPR011577">
    <property type="entry name" value="Cyt_b561_bac/Ni-Hgenase"/>
</dbReference>
<dbReference type="Proteomes" id="UP000295727">
    <property type="component" value="Chromosome 4"/>
</dbReference>
<evidence type="ECO:0000256" key="6">
    <source>
        <dbReference type="ARBA" id="ARBA00022692"/>
    </source>
</evidence>
<dbReference type="GO" id="GO:0020037">
    <property type="term" value="F:heme binding"/>
    <property type="evidence" value="ECO:0007669"/>
    <property type="project" value="TreeGrafter"/>
</dbReference>
<evidence type="ECO:0000256" key="5">
    <source>
        <dbReference type="ARBA" id="ARBA00022617"/>
    </source>
</evidence>
<dbReference type="Pfam" id="PF01292">
    <property type="entry name" value="Ni_hydr_CYTB"/>
    <property type="match status" value="1"/>
</dbReference>
<feature type="transmembrane region" description="Helical" evidence="13">
    <location>
        <begin position="175"/>
        <end position="196"/>
    </location>
</feature>
<organism evidence="15 16">
    <name type="scientific">Paraburkholderia pallida</name>
    <dbReference type="NCBI Taxonomy" id="2547399"/>
    <lineage>
        <taxon>Bacteria</taxon>
        <taxon>Pseudomonadati</taxon>
        <taxon>Pseudomonadota</taxon>
        <taxon>Betaproteobacteria</taxon>
        <taxon>Burkholderiales</taxon>
        <taxon>Burkholderiaceae</taxon>
        <taxon>Paraburkholderia</taxon>
    </lineage>
</organism>
<evidence type="ECO:0000256" key="11">
    <source>
        <dbReference type="ARBA" id="ARBA00023136"/>
    </source>
</evidence>
<evidence type="ECO:0000313" key="16">
    <source>
        <dbReference type="Proteomes" id="UP000295727"/>
    </source>
</evidence>
<keyword evidence="5" id="KW-0349">Heme</keyword>
<sequence length="211" mass="23444">MRANRMPPAAMQCRPHTGEALSMAASDARSGRLGFNRLQRRPARDRYDGLARFFHWTFAACIVYASVAGYTLTRLANGPVHHFLSQLNMSIGTVLIVLFPFRAGWKLVRAEPRAMHGVSARQQLLAHGVHGVLYLTMFAVLASGFLMVPNGYTFLGLFEIHTPFQKGPLTDALFAVHRASCALLAGLVVLHVLAVVKHQWIARNDVLRRML</sequence>
<evidence type="ECO:0000256" key="13">
    <source>
        <dbReference type="SAM" id="Phobius"/>
    </source>
</evidence>
<protein>
    <submittedName>
        <fullName evidence="15">Cytochrome B</fullName>
    </submittedName>
</protein>
<evidence type="ECO:0000256" key="3">
    <source>
        <dbReference type="ARBA" id="ARBA00022448"/>
    </source>
</evidence>
<keyword evidence="16" id="KW-1185">Reference proteome</keyword>
<feature type="transmembrane region" description="Helical" evidence="13">
    <location>
        <begin position="83"/>
        <end position="103"/>
    </location>
</feature>
<dbReference type="GO" id="GO:0046872">
    <property type="term" value="F:metal ion binding"/>
    <property type="evidence" value="ECO:0007669"/>
    <property type="project" value="UniProtKB-KW"/>
</dbReference>
<keyword evidence="11 13" id="KW-0472">Membrane</keyword>
<dbReference type="AlphaFoldDB" id="A0A4P7D7W5"/>